<evidence type="ECO:0000313" key="1">
    <source>
        <dbReference type="EMBL" id="ASA24054.1"/>
    </source>
</evidence>
<organism evidence="1 2">
    <name type="scientific">Paenibacillus donghaensis</name>
    <dbReference type="NCBI Taxonomy" id="414771"/>
    <lineage>
        <taxon>Bacteria</taxon>
        <taxon>Bacillati</taxon>
        <taxon>Bacillota</taxon>
        <taxon>Bacilli</taxon>
        <taxon>Bacillales</taxon>
        <taxon>Paenibacillaceae</taxon>
        <taxon>Paenibacillus</taxon>
    </lineage>
</organism>
<name>A0A2Z2KDJ4_9BACL</name>
<keyword evidence="2" id="KW-1185">Reference proteome</keyword>
<evidence type="ECO:0008006" key="3">
    <source>
        <dbReference type="Google" id="ProtNLM"/>
    </source>
</evidence>
<gene>
    <name evidence="1" type="ORF">B9T62_26700</name>
</gene>
<dbReference type="SUPFAM" id="SSF51735">
    <property type="entry name" value="NAD(P)-binding Rossmann-fold domains"/>
    <property type="match status" value="1"/>
</dbReference>
<reference evidence="1 2" key="1">
    <citation type="submission" date="2017-06" db="EMBL/GenBank/DDBJ databases">
        <title>Complete genome sequence of Paenibacillus donghaensis KCTC 13049T isolated from East Sea sediment, South Korea.</title>
        <authorList>
            <person name="Jung B.K."/>
            <person name="Hong S.-J."/>
            <person name="Shin J.-H."/>
        </authorList>
    </citation>
    <scope>NUCLEOTIDE SEQUENCE [LARGE SCALE GENOMIC DNA]</scope>
    <source>
        <strain evidence="1 2">KCTC 13049</strain>
    </source>
</reference>
<dbReference type="Gene3D" id="3.40.50.720">
    <property type="entry name" value="NAD(P)-binding Rossmann-like Domain"/>
    <property type="match status" value="1"/>
</dbReference>
<dbReference type="EMBL" id="CP021780">
    <property type="protein sequence ID" value="ASA24054.1"/>
    <property type="molecule type" value="Genomic_DNA"/>
</dbReference>
<dbReference type="OrthoDB" id="9803333at2"/>
<dbReference type="Pfam" id="PF00106">
    <property type="entry name" value="adh_short"/>
    <property type="match status" value="1"/>
</dbReference>
<sequence length="66" mass="7216">MDIVAYEKFGAYSAAKAGLEALMKTVTVEEAKHGILVNLFDPGNLCLRSFGSVTNLWIANYLFDST</sequence>
<accession>A0A2Z2KDJ4</accession>
<protein>
    <recommendedName>
        <fullName evidence="3">Short-chain dehydrogenase</fullName>
    </recommendedName>
</protein>
<dbReference type="AlphaFoldDB" id="A0A2Z2KDJ4"/>
<evidence type="ECO:0000313" key="2">
    <source>
        <dbReference type="Proteomes" id="UP000249890"/>
    </source>
</evidence>
<dbReference type="InterPro" id="IPR002347">
    <property type="entry name" value="SDR_fam"/>
</dbReference>
<dbReference type="KEGG" id="pdh:B9T62_26700"/>
<proteinExistence type="predicted"/>
<dbReference type="Proteomes" id="UP000249890">
    <property type="component" value="Chromosome"/>
</dbReference>
<dbReference type="RefSeq" id="WP_087918037.1">
    <property type="nucleotide sequence ID" value="NZ_CP021780.1"/>
</dbReference>
<dbReference type="InterPro" id="IPR036291">
    <property type="entry name" value="NAD(P)-bd_dom_sf"/>
</dbReference>